<comment type="subunit">
    <text evidence="2 10">Heterotrimer of A, B and C subunits.</text>
</comment>
<dbReference type="EMBL" id="PXYV01000038">
    <property type="protein sequence ID" value="PSR21262.1"/>
    <property type="molecule type" value="Genomic_DNA"/>
</dbReference>
<dbReference type="Proteomes" id="UP000241848">
    <property type="component" value="Unassembled WGS sequence"/>
</dbReference>
<name>A0A2T2WG94_9FIRM</name>
<evidence type="ECO:0000313" key="12">
    <source>
        <dbReference type="EMBL" id="PSR21262.1"/>
    </source>
</evidence>
<dbReference type="Pfam" id="PF02934">
    <property type="entry name" value="GatB_N"/>
    <property type="match status" value="1"/>
</dbReference>
<evidence type="ECO:0000256" key="4">
    <source>
        <dbReference type="ARBA" id="ARBA00022741"/>
    </source>
</evidence>
<evidence type="ECO:0000259" key="11">
    <source>
        <dbReference type="SMART" id="SM00845"/>
    </source>
</evidence>
<dbReference type="SMART" id="SM00845">
    <property type="entry name" value="GatB_Yqey"/>
    <property type="match status" value="1"/>
</dbReference>
<dbReference type="GO" id="GO:0016740">
    <property type="term" value="F:transferase activity"/>
    <property type="evidence" value="ECO:0007669"/>
    <property type="project" value="UniProtKB-KW"/>
</dbReference>
<protein>
    <recommendedName>
        <fullName evidence="10">Aspartyl/glutamyl-tRNA(Asn/Gln) amidotransferase subunit B</fullName>
        <shortName evidence="10">Asp/Glu-ADT subunit B</shortName>
        <ecNumber evidence="10">6.3.5.-</ecNumber>
    </recommendedName>
</protein>
<comment type="similarity">
    <text evidence="1 10">Belongs to the GatB/GatE family. GatB subfamily.</text>
</comment>
<dbReference type="GO" id="GO:0006412">
    <property type="term" value="P:translation"/>
    <property type="evidence" value="ECO:0007669"/>
    <property type="project" value="UniProtKB-UniRule"/>
</dbReference>
<dbReference type="HAMAP" id="MF_00121">
    <property type="entry name" value="GatB"/>
    <property type="match status" value="1"/>
</dbReference>
<comment type="catalytic activity">
    <reaction evidence="8 10">
        <text>L-aspartyl-tRNA(Asn) + L-glutamine + ATP + H2O = L-asparaginyl-tRNA(Asn) + L-glutamate + ADP + phosphate + 2 H(+)</text>
        <dbReference type="Rhea" id="RHEA:14513"/>
        <dbReference type="Rhea" id="RHEA-COMP:9674"/>
        <dbReference type="Rhea" id="RHEA-COMP:9677"/>
        <dbReference type="ChEBI" id="CHEBI:15377"/>
        <dbReference type="ChEBI" id="CHEBI:15378"/>
        <dbReference type="ChEBI" id="CHEBI:29985"/>
        <dbReference type="ChEBI" id="CHEBI:30616"/>
        <dbReference type="ChEBI" id="CHEBI:43474"/>
        <dbReference type="ChEBI" id="CHEBI:58359"/>
        <dbReference type="ChEBI" id="CHEBI:78515"/>
        <dbReference type="ChEBI" id="CHEBI:78516"/>
        <dbReference type="ChEBI" id="CHEBI:456216"/>
    </reaction>
</comment>
<dbReference type="PANTHER" id="PTHR11659">
    <property type="entry name" value="GLUTAMYL-TRNA GLN AMIDOTRANSFERASE SUBUNIT B MITOCHONDRIAL AND PROKARYOTIC PET112-RELATED"/>
    <property type="match status" value="1"/>
</dbReference>
<organism evidence="12 13">
    <name type="scientific">Sulfobacillus acidophilus</name>
    <dbReference type="NCBI Taxonomy" id="53633"/>
    <lineage>
        <taxon>Bacteria</taxon>
        <taxon>Bacillati</taxon>
        <taxon>Bacillota</taxon>
        <taxon>Clostridia</taxon>
        <taxon>Eubacteriales</taxon>
        <taxon>Clostridiales Family XVII. Incertae Sedis</taxon>
        <taxon>Sulfobacillus</taxon>
    </lineage>
</organism>
<dbReference type="PANTHER" id="PTHR11659:SF0">
    <property type="entry name" value="GLUTAMYL-TRNA(GLN) AMIDOTRANSFERASE SUBUNIT B, MITOCHONDRIAL"/>
    <property type="match status" value="1"/>
</dbReference>
<dbReference type="GO" id="GO:0050567">
    <property type="term" value="F:glutaminyl-tRNA synthase (glutamine-hydrolyzing) activity"/>
    <property type="evidence" value="ECO:0007669"/>
    <property type="project" value="UniProtKB-UniRule"/>
</dbReference>
<keyword evidence="6 10" id="KW-0648">Protein biosynthesis</keyword>
<dbReference type="GO" id="GO:0050566">
    <property type="term" value="F:asparaginyl-tRNA synthase (glutamine-hydrolyzing) activity"/>
    <property type="evidence" value="ECO:0007669"/>
    <property type="project" value="RHEA"/>
</dbReference>
<evidence type="ECO:0000256" key="3">
    <source>
        <dbReference type="ARBA" id="ARBA00022598"/>
    </source>
</evidence>
<feature type="domain" description="Asn/Gln amidotransferase" evidence="11">
    <location>
        <begin position="336"/>
        <end position="483"/>
    </location>
</feature>
<comment type="catalytic activity">
    <reaction evidence="9 10">
        <text>L-glutamyl-tRNA(Gln) + L-glutamine + ATP + H2O = L-glutaminyl-tRNA(Gln) + L-glutamate + ADP + phosphate + H(+)</text>
        <dbReference type="Rhea" id="RHEA:17521"/>
        <dbReference type="Rhea" id="RHEA-COMP:9681"/>
        <dbReference type="Rhea" id="RHEA-COMP:9684"/>
        <dbReference type="ChEBI" id="CHEBI:15377"/>
        <dbReference type="ChEBI" id="CHEBI:15378"/>
        <dbReference type="ChEBI" id="CHEBI:29985"/>
        <dbReference type="ChEBI" id="CHEBI:30616"/>
        <dbReference type="ChEBI" id="CHEBI:43474"/>
        <dbReference type="ChEBI" id="CHEBI:58359"/>
        <dbReference type="ChEBI" id="CHEBI:78520"/>
        <dbReference type="ChEBI" id="CHEBI:78521"/>
        <dbReference type="ChEBI" id="CHEBI:456216"/>
    </reaction>
</comment>
<keyword evidence="5 10" id="KW-0067">ATP-binding</keyword>
<dbReference type="InterPro" id="IPR023168">
    <property type="entry name" value="GatB_Yqey_C_2"/>
</dbReference>
<dbReference type="AlphaFoldDB" id="A0A2T2WG94"/>
<sequence length="491" mass="54394">MSASFEVIIGLEVHVELKTASKLFCGCSTTFGAAPNSQTCPVCLGMPGVLPVLNQEAIRMACLSALALHCQVRPVSKFDRKQYFYPDLPKAYQISQYDQPLAEFGWVSVRPAGGDVKKVGIRRIHVEEDAGKLNHLGQRLGDAVGSLVDLNRAGVPLIEIVSEPDLRSAEEARLYLTELRATLSYLDVSDLRMEEGSMRCDANVSLRPVGYAGSVEDLPRVEIKNVNSIRNVQRGIEYEIERQRELLVHGERIVKETRGFDDATGQTYSQRSKEEANDYRYFPEPDLPPLVLDVSWIEDLRRNLPELPDAIRQSLVARGIPSKDAEVLVLDREAYEYWNAARSLYADERTLVNWMLSDVLRVLNLRNESFSQASVGPRALVELLTLIDQGTLSGRMAKEVLEAMFATQKSAADIVKERGLSQITDVAAVGAVVESVLTSHPAVVADYLSGKEKALAYLVGQVMKATRGQAKPDLVNRLLIEGIARESNPTR</sequence>
<dbReference type="InterPro" id="IPR003789">
    <property type="entry name" value="Asn/Gln_tRNA_amidoTrase-B-like"/>
</dbReference>
<dbReference type="InterPro" id="IPR017959">
    <property type="entry name" value="Asn/Gln-tRNA_amidoTrfase_suB/E"/>
</dbReference>
<evidence type="ECO:0000256" key="1">
    <source>
        <dbReference type="ARBA" id="ARBA00005306"/>
    </source>
</evidence>
<evidence type="ECO:0000256" key="6">
    <source>
        <dbReference type="ARBA" id="ARBA00022917"/>
    </source>
</evidence>
<dbReference type="NCBIfam" id="NF004014">
    <property type="entry name" value="PRK05477.1-4"/>
    <property type="match status" value="1"/>
</dbReference>
<keyword evidence="3 10" id="KW-0436">Ligase</keyword>
<dbReference type="InterPro" id="IPR006075">
    <property type="entry name" value="Asn/Gln-tRNA_Trfase_suB/E_cat"/>
</dbReference>
<dbReference type="SUPFAM" id="SSF55931">
    <property type="entry name" value="Glutamine synthetase/guanido kinase"/>
    <property type="match status" value="1"/>
</dbReference>
<keyword evidence="12" id="KW-0808">Transferase</keyword>
<dbReference type="NCBIfam" id="TIGR00133">
    <property type="entry name" value="gatB"/>
    <property type="match status" value="1"/>
</dbReference>
<evidence type="ECO:0000256" key="5">
    <source>
        <dbReference type="ARBA" id="ARBA00022840"/>
    </source>
</evidence>
<evidence type="ECO:0000256" key="2">
    <source>
        <dbReference type="ARBA" id="ARBA00011123"/>
    </source>
</evidence>
<dbReference type="EC" id="6.3.5.-" evidence="10"/>
<gene>
    <name evidence="10" type="primary">gatB</name>
    <name evidence="12" type="ORF">C7B45_11605</name>
</gene>
<dbReference type="FunFam" id="1.10.10.410:FF:000001">
    <property type="entry name" value="Aspartyl/glutamyl-tRNA(Asn/Gln) amidotransferase subunit B"/>
    <property type="match status" value="1"/>
</dbReference>
<dbReference type="InterPro" id="IPR017958">
    <property type="entry name" value="Gln-tRNA_amidoTrfase_suB_CS"/>
</dbReference>
<proteinExistence type="inferred from homology"/>
<dbReference type="SUPFAM" id="SSF89095">
    <property type="entry name" value="GatB/YqeY motif"/>
    <property type="match status" value="1"/>
</dbReference>
<dbReference type="InterPro" id="IPR018027">
    <property type="entry name" value="Asn/Gln_amidotransferase"/>
</dbReference>
<dbReference type="Gene3D" id="1.10.10.410">
    <property type="match status" value="1"/>
</dbReference>
<evidence type="ECO:0000256" key="10">
    <source>
        <dbReference type="HAMAP-Rule" id="MF_00121"/>
    </source>
</evidence>
<comment type="function">
    <text evidence="7 10">Allows the formation of correctly charged Asn-tRNA(Asn) or Gln-tRNA(Gln) through the transamidation of misacylated Asp-tRNA(Asn) or Glu-tRNA(Gln) in organisms which lack either or both of asparaginyl-tRNA or glutaminyl-tRNA synthetases. The reaction takes place in the presence of glutamine and ATP through an activated phospho-Asp-tRNA(Asn) or phospho-Glu-tRNA(Gln).</text>
</comment>
<keyword evidence="4 10" id="KW-0547">Nucleotide-binding</keyword>
<comment type="caution">
    <text evidence="12">The sequence shown here is derived from an EMBL/GenBank/DDBJ whole genome shotgun (WGS) entry which is preliminary data.</text>
</comment>
<evidence type="ECO:0000256" key="7">
    <source>
        <dbReference type="ARBA" id="ARBA00024799"/>
    </source>
</evidence>
<dbReference type="Pfam" id="PF02637">
    <property type="entry name" value="GatB_Yqey"/>
    <property type="match status" value="1"/>
</dbReference>
<dbReference type="InterPro" id="IPR004413">
    <property type="entry name" value="GatB"/>
</dbReference>
<evidence type="ECO:0000256" key="8">
    <source>
        <dbReference type="ARBA" id="ARBA00047380"/>
    </source>
</evidence>
<dbReference type="GO" id="GO:0070681">
    <property type="term" value="P:glutaminyl-tRNAGln biosynthesis via transamidation"/>
    <property type="evidence" value="ECO:0007669"/>
    <property type="project" value="TreeGrafter"/>
</dbReference>
<accession>A0A2T2WG94</accession>
<evidence type="ECO:0000313" key="13">
    <source>
        <dbReference type="Proteomes" id="UP000241848"/>
    </source>
</evidence>
<dbReference type="InterPro" id="IPR014746">
    <property type="entry name" value="Gln_synth/guanido_kin_cat_dom"/>
</dbReference>
<reference evidence="12 13" key="1">
    <citation type="journal article" date="2014" name="BMC Genomics">
        <title>Comparison of environmental and isolate Sulfobacillus genomes reveals diverse carbon, sulfur, nitrogen, and hydrogen metabolisms.</title>
        <authorList>
            <person name="Justice N.B."/>
            <person name="Norman A."/>
            <person name="Brown C.T."/>
            <person name="Singh A."/>
            <person name="Thomas B.C."/>
            <person name="Banfield J.F."/>
        </authorList>
    </citation>
    <scope>NUCLEOTIDE SEQUENCE [LARGE SCALE GENOMIC DNA]</scope>
    <source>
        <strain evidence="12">AMDSBA3</strain>
    </source>
</reference>
<dbReference type="NCBIfam" id="NF004012">
    <property type="entry name" value="PRK05477.1-2"/>
    <property type="match status" value="1"/>
</dbReference>
<dbReference type="PROSITE" id="PS01234">
    <property type="entry name" value="GATB"/>
    <property type="match status" value="1"/>
</dbReference>
<dbReference type="GO" id="GO:0005524">
    <property type="term" value="F:ATP binding"/>
    <property type="evidence" value="ECO:0007669"/>
    <property type="project" value="UniProtKB-KW"/>
</dbReference>
<evidence type="ECO:0000256" key="9">
    <source>
        <dbReference type="ARBA" id="ARBA00047913"/>
    </source>
</evidence>